<keyword evidence="2" id="KW-1185">Reference proteome</keyword>
<dbReference type="Proteomes" id="UP000887013">
    <property type="component" value="Unassembled WGS sequence"/>
</dbReference>
<evidence type="ECO:0000313" key="1">
    <source>
        <dbReference type="EMBL" id="GFU09025.1"/>
    </source>
</evidence>
<comment type="caution">
    <text evidence="1">The sequence shown here is derived from an EMBL/GenBank/DDBJ whole genome shotgun (WGS) entry which is preliminary data.</text>
</comment>
<organism evidence="1 2">
    <name type="scientific">Nephila pilipes</name>
    <name type="common">Giant wood spider</name>
    <name type="synonym">Nephila maculata</name>
    <dbReference type="NCBI Taxonomy" id="299642"/>
    <lineage>
        <taxon>Eukaryota</taxon>
        <taxon>Metazoa</taxon>
        <taxon>Ecdysozoa</taxon>
        <taxon>Arthropoda</taxon>
        <taxon>Chelicerata</taxon>
        <taxon>Arachnida</taxon>
        <taxon>Araneae</taxon>
        <taxon>Araneomorphae</taxon>
        <taxon>Entelegynae</taxon>
        <taxon>Araneoidea</taxon>
        <taxon>Nephilidae</taxon>
        <taxon>Nephila</taxon>
    </lineage>
</organism>
<dbReference type="OrthoDB" id="6407690at2759"/>
<proteinExistence type="predicted"/>
<dbReference type="EMBL" id="BMAW01124678">
    <property type="protein sequence ID" value="GFU09025.1"/>
    <property type="molecule type" value="Genomic_DNA"/>
</dbReference>
<evidence type="ECO:0000313" key="2">
    <source>
        <dbReference type="Proteomes" id="UP000887013"/>
    </source>
</evidence>
<sequence>MGVSFWPSLELIAYARLARGILYTFDFETLKCNFKIDGIISDDYIKRIKDKISTCKIPAFETILTRFALEPINITNQQIYLPLPKKIQEKLVRIVLALVTEVKLWFDCHTDTNLYKLNFDVWNTLSWLSSGIIDRLETARILIRDENVDVGERFYFACKYYFEEDAHALWKKYPETKDILEFMCIWTDSARYWKNALMGGTALNWEQISLSNKTFFIRNLMGIRCCFTRLQGLEIKFECIESGLISGWMHHCDLYYCLSQMNVDELRFVFRRLSQYQLCKMFKCFRLWPFQLMFLDILNSFKTYITDDILHDLISFLKKKEKEPHQDYAYADILRLLESTDFTVC</sequence>
<dbReference type="AlphaFoldDB" id="A0A8X6Q6D3"/>
<name>A0A8X6Q6D3_NEPPI</name>
<protein>
    <submittedName>
        <fullName evidence="1">Uncharacterized protein</fullName>
    </submittedName>
</protein>
<gene>
    <name evidence="1" type="primary">NCL1_47061</name>
    <name evidence="1" type="ORF">NPIL_462011</name>
</gene>
<accession>A0A8X6Q6D3</accession>
<reference evidence="1" key="1">
    <citation type="submission" date="2020-08" db="EMBL/GenBank/DDBJ databases">
        <title>Multicomponent nature underlies the extraordinary mechanical properties of spider dragline silk.</title>
        <authorList>
            <person name="Kono N."/>
            <person name="Nakamura H."/>
            <person name="Mori M."/>
            <person name="Yoshida Y."/>
            <person name="Ohtoshi R."/>
            <person name="Malay A.D."/>
            <person name="Moran D.A.P."/>
            <person name="Tomita M."/>
            <person name="Numata K."/>
            <person name="Arakawa K."/>
        </authorList>
    </citation>
    <scope>NUCLEOTIDE SEQUENCE</scope>
</reference>